<proteinExistence type="predicted"/>
<name>B0PH97_9FIRM</name>
<evidence type="ECO:0000313" key="3">
    <source>
        <dbReference type="Proteomes" id="UP000003803"/>
    </source>
</evidence>
<keyword evidence="1" id="KW-1133">Transmembrane helix</keyword>
<gene>
    <name evidence="2" type="ORF">ANACOL_04118</name>
</gene>
<dbReference type="AlphaFoldDB" id="B0PH97"/>
<protein>
    <submittedName>
        <fullName evidence="2">Uncharacterized protein</fullName>
    </submittedName>
</protein>
<comment type="caution">
    <text evidence="2">The sequence shown here is derived from an EMBL/GenBank/DDBJ whole genome shotgun (WGS) entry which is preliminary data.</text>
</comment>
<organism evidence="2 3">
    <name type="scientific">Anaerotruncus colihominis DSM 17241</name>
    <dbReference type="NCBI Taxonomy" id="445972"/>
    <lineage>
        <taxon>Bacteria</taxon>
        <taxon>Bacillati</taxon>
        <taxon>Bacillota</taxon>
        <taxon>Clostridia</taxon>
        <taxon>Eubacteriales</taxon>
        <taxon>Oscillospiraceae</taxon>
        <taxon>Anaerotruncus</taxon>
    </lineage>
</organism>
<dbReference type="EMBL" id="ABGD02000030">
    <property type="protein sequence ID" value="EDS09344.1"/>
    <property type="molecule type" value="Genomic_DNA"/>
</dbReference>
<keyword evidence="3" id="KW-1185">Reference proteome</keyword>
<accession>B0PH97</accession>
<dbReference type="HOGENOM" id="CLU_3211633_0_0_9"/>
<reference evidence="2" key="2">
    <citation type="submission" date="2013-09" db="EMBL/GenBank/DDBJ databases">
        <title>Draft genome sequence of Anaerotruncus colihominis(DSM 17241).</title>
        <authorList>
            <person name="Sudarsanam P."/>
            <person name="Ley R."/>
            <person name="Guruge J."/>
            <person name="Turnbaugh P.J."/>
            <person name="Mahowald M."/>
            <person name="Liep D."/>
            <person name="Gordon J."/>
        </authorList>
    </citation>
    <scope>NUCLEOTIDE SEQUENCE</scope>
    <source>
        <strain evidence="2">DSM 17241</strain>
    </source>
</reference>
<evidence type="ECO:0000313" key="2">
    <source>
        <dbReference type="EMBL" id="EDS09344.1"/>
    </source>
</evidence>
<keyword evidence="1" id="KW-0472">Membrane</keyword>
<sequence>MHITIAVESASKMEIIFSFFALLNFVGLFFIIIQLFIIKVKYLQ</sequence>
<feature type="transmembrane region" description="Helical" evidence="1">
    <location>
        <begin position="15"/>
        <end position="38"/>
    </location>
</feature>
<evidence type="ECO:0000256" key="1">
    <source>
        <dbReference type="SAM" id="Phobius"/>
    </source>
</evidence>
<keyword evidence="1" id="KW-0812">Transmembrane</keyword>
<dbReference type="Proteomes" id="UP000003803">
    <property type="component" value="Unassembled WGS sequence"/>
</dbReference>
<reference evidence="2" key="1">
    <citation type="submission" date="2007-11" db="EMBL/GenBank/DDBJ databases">
        <authorList>
            <person name="Fulton L."/>
            <person name="Clifton S."/>
            <person name="Fulton B."/>
            <person name="Xu J."/>
            <person name="Minx P."/>
            <person name="Pepin K.H."/>
            <person name="Johnson M."/>
            <person name="Thiruvilangam P."/>
            <person name="Bhonagiri V."/>
            <person name="Nash W.E."/>
            <person name="Mardis E.R."/>
            <person name="Wilson R.K."/>
        </authorList>
    </citation>
    <scope>NUCLEOTIDE SEQUENCE [LARGE SCALE GENOMIC DNA]</scope>
    <source>
        <strain evidence="2">DSM 17241</strain>
    </source>
</reference>